<protein>
    <submittedName>
        <fullName evidence="2">Uncharacterized protein</fullName>
    </submittedName>
</protein>
<proteinExistence type="predicted"/>
<gene>
    <name evidence="2" type="ORF">NBRC116591_08930</name>
</gene>
<sequence length="365" mass="41475">MRNSHFYRPWLFFSFAALLPLSASAEKNTNDIYVSVDSFSYSEPAPIDQLIDNFEGPEPDSGEVAFTFNQAEIGANFGKWQVGVFTRYDYLLEFNSDTVELFYRDSNDLPFPINRTYNVNIEPNHIEAEGIGVGYQFVVTPSLTITPRLNYLKADAATRGFLRGEIIANEDGDYEGELVLDYIYEEDILLDREQESISGEGFSLDVAAQWQIAKNWTLNAYLKDYYSEIYWDDVTFTQARANTNTVTFDDEGRLDSIPVLSGREGFRDFTQTLPQRGKLVVNHQMTSVMSVSAQIDHVEEYVYSRLAWQANWGGWGIASGYQFETEAFDLAFTSKYFSLKLIADSTDVEEAHTLGLSMNVSIPVF</sequence>
<feature type="chain" id="PRO_5047479647" evidence="1">
    <location>
        <begin position="26"/>
        <end position="365"/>
    </location>
</feature>
<comment type="caution">
    <text evidence="2">The sequence shown here is derived from an EMBL/GenBank/DDBJ whole genome shotgun (WGS) entry which is preliminary data.</text>
</comment>
<keyword evidence="1" id="KW-0732">Signal</keyword>
<evidence type="ECO:0000256" key="1">
    <source>
        <dbReference type="SAM" id="SignalP"/>
    </source>
</evidence>
<dbReference type="EMBL" id="BAABWN010000002">
    <property type="protein sequence ID" value="GAA6167083.1"/>
    <property type="molecule type" value="Genomic_DNA"/>
</dbReference>
<evidence type="ECO:0000313" key="3">
    <source>
        <dbReference type="Proteomes" id="UP001465153"/>
    </source>
</evidence>
<keyword evidence="3" id="KW-1185">Reference proteome</keyword>
<accession>A0ABQ0A606</accession>
<name>A0ABQ0A606_9GAMM</name>
<organism evidence="2 3">
    <name type="scientific">Sessilibacter corallicola</name>
    <dbReference type="NCBI Taxonomy" id="2904075"/>
    <lineage>
        <taxon>Bacteria</taxon>
        <taxon>Pseudomonadati</taxon>
        <taxon>Pseudomonadota</taxon>
        <taxon>Gammaproteobacteria</taxon>
        <taxon>Cellvibrionales</taxon>
        <taxon>Cellvibrionaceae</taxon>
        <taxon>Sessilibacter</taxon>
    </lineage>
</organism>
<reference evidence="2 3" key="1">
    <citation type="submission" date="2024-04" db="EMBL/GenBank/DDBJ databases">
        <title>Draft genome sequence of Sessilibacter corallicola NBRC 116591.</title>
        <authorList>
            <person name="Miyakawa T."/>
            <person name="Kusuya Y."/>
            <person name="Miura T."/>
        </authorList>
    </citation>
    <scope>NUCLEOTIDE SEQUENCE [LARGE SCALE GENOMIC DNA]</scope>
    <source>
        <strain evidence="2 3">KU-00831-HH</strain>
    </source>
</reference>
<dbReference type="Proteomes" id="UP001465153">
    <property type="component" value="Unassembled WGS sequence"/>
</dbReference>
<evidence type="ECO:0000313" key="2">
    <source>
        <dbReference type="EMBL" id="GAA6167083.1"/>
    </source>
</evidence>
<dbReference type="RefSeq" id="WP_353301816.1">
    <property type="nucleotide sequence ID" value="NZ_BAABWN010000002.1"/>
</dbReference>
<feature type="signal peptide" evidence="1">
    <location>
        <begin position="1"/>
        <end position="25"/>
    </location>
</feature>